<dbReference type="InterPro" id="IPR033885">
    <property type="entry name" value="AlkB/XylM"/>
</dbReference>
<evidence type="ECO:0000256" key="7">
    <source>
        <dbReference type="ARBA" id="ARBA00022989"/>
    </source>
</evidence>
<keyword evidence="9" id="KW-0408">Iron</keyword>
<evidence type="ECO:0000259" key="13">
    <source>
        <dbReference type="Pfam" id="PF00487"/>
    </source>
</evidence>
<keyword evidence="11 12" id="KW-0472">Membrane</keyword>
<dbReference type="Pfam" id="PF00487">
    <property type="entry name" value="FA_desaturase"/>
    <property type="match status" value="1"/>
</dbReference>
<sequence length="352" mass="40943">MNIKAFKYLSPLIIYILAWISFTQSGWFVWIPLLYVWILIPIIELFFKPDEKNLSATETEIAKKDSTYDYMLYIIVVFQYFSLFKFLSVISTPNSPTFDVIGRIFTMGLLCGTFGINVAHELGHRKNKMEQFFAKALLLTSLYMHFFIEHNKGHHKNVSTPKDPSSARKNEILYFFYFRTIIFSYLSAWEISTKEILKKGASKWSLKNEMLQFQIIQIAFVILIYFAFGGLATLYFLAAAIIGITLLETINYIEHYGLSRKETTSGNYERAMPKHSWNSNHALGRLMLFELSRHSDHHYLASKKYQILDHHDEAPQLPTGYPGSMILALFPPAWFYVMNRKIKNLENNSPIS</sequence>
<evidence type="ECO:0000256" key="2">
    <source>
        <dbReference type="ARBA" id="ARBA00010823"/>
    </source>
</evidence>
<evidence type="ECO:0000256" key="5">
    <source>
        <dbReference type="ARBA" id="ARBA00022692"/>
    </source>
</evidence>
<keyword evidence="15" id="KW-1185">Reference proteome</keyword>
<feature type="transmembrane region" description="Helical" evidence="12">
    <location>
        <begin position="100"/>
        <end position="120"/>
    </location>
</feature>
<keyword evidence="5 12" id="KW-0812">Transmembrane</keyword>
<comment type="subcellular location">
    <subcellularLocation>
        <location evidence="1">Cell inner membrane</location>
        <topology evidence="1">Multi-pass membrane protein</topology>
    </subcellularLocation>
</comment>
<protein>
    <submittedName>
        <fullName evidence="14">Alkane 1-monooxygenase</fullName>
    </submittedName>
</protein>
<feature type="domain" description="Fatty acid desaturase" evidence="13">
    <location>
        <begin position="107"/>
        <end position="311"/>
    </location>
</feature>
<evidence type="ECO:0000256" key="11">
    <source>
        <dbReference type="ARBA" id="ARBA00023136"/>
    </source>
</evidence>
<comment type="similarity">
    <text evidence="2">Belongs to the fatty acid desaturase type 1 family. AlkB subfamily.</text>
</comment>
<evidence type="ECO:0000313" key="14">
    <source>
        <dbReference type="EMBL" id="MBF8456878.1"/>
    </source>
</evidence>
<dbReference type="PANTHER" id="PTHR38674:SF1">
    <property type="entry name" value="ALKANE 1-MONOOXYGENASE 1"/>
    <property type="match status" value="1"/>
</dbReference>
<evidence type="ECO:0000256" key="10">
    <source>
        <dbReference type="ARBA" id="ARBA00023033"/>
    </source>
</evidence>
<keyword evidence="6" id="KW-0479">Metal-binding</keyword>
<gene>
    <name evidence="14" type="ORF">IV494_06745</name>
</gene>
<proteinExistence type="inferred from homology"/>
<accession>A0ABS0FB21</accession>
<evidence type="ECO:0000256" key="6">
    <source>
        <dbReference type="ARBA" id="ARBA00022723"/>
    </source>
</evidence>
<keyword evidence="7 12" id="KW-1133">Transmembrane helix</keyword>
<feature type="transmembrane region" description="Helical" evidence="12">
    <location>
        <begin position="5"/>
        <end position="22"/>
    </location>
</feature>
<feature type="transmembrane region" description="Helical" evidence="12">
    <location>
        <begin position="28"/>
        <end position="47"/>
    </location>
</feature>
<keyword evidence="8" id="KW-0560">Oxidoreductase</keyword>
<name>A0ABS0FB21_9FLAO</name>
<organism evidence="14 15">
    <name type="scientific">Kaistella gelatinilytica</name>
    <dbReference type="NCBI Taxonomy" id="2787636"/>
    <lineage>
        <taxon>Bacteria</taxon>
        <taxon>Pseudomonadati</taxon>
        <taxon>Bacteroidota</taxon>
        <taxon>Flavobacteriia</taxon>
        <taxon>Flavobacteriales</taxon>
        <taxon>Weeksellaceae</taxon>
        <taxon>Chryseobacterium group</taxon>
        <taxon>Kaistella</taxon>
    </lineage>
</organism>
<comment type="caution">
    <text evidence="14">The sequence shown here is derived from an EMBL/GenBank/DDBJ whole genome shotgun (WGS) entry which is preliminary data.</text>
</comment>
<feature type="transmembrane region" description="Helical" evidence="12">
    <location>
        <begin position="132"/>
        <end position="148"/>
    </location>
</feature>
<feature type="transmembrane region" description="Helical" evidence="12">
    <location>
        <begin position="172"/>
        <end position="189"/>
    </location>
</feature>
<evidence type="ECO:0000256" key="12">
    <source>
        <dbReference type="SAM" id="Phobius"/>
    </source>
</evidence>
<evidence type="ECO:0000256" key="1">
    <source>
        <dbReference type="ARBA" id="ARBA00004429"/>
    </source>
</evidence>
<evidence type="ECO:0000256" key="8">
    <source>
        <dbReference type="ARBA" id="ARBA00023002"/>
    </source>
</evidence>
<reference evidence="14 15" key="1">
    <citation type="submission" date="2020-11" db="EMBL/GenBank/DDBJ databases">
        <title>Kaistella gelatinilytica sp. nov., a flavobacterium isolated from Antarctic Soil.</title>
        <authorList>
            <person name="Li J."/>
        </authorList>
    </citation>
    <scope>NUCLEOTIDE SEQUENCE [LARGE SCALE GENOMIC DNA]</scope>
    <source>
        <strain evidence="14 15">G5-32</strain>
    </source>
</reference>
<dbReference type="EMBL" id="JADPVI010000001">
    <property type="protein sequence ID" value="MBF8456878.1"/>
    <property type="molecule type" value="Genomic_DNA"/>
</dbReference>
<feature type="transmembrane region" description="Helical" evidence="12">
    <location>
        <begin position="68"/>
        <end position="88"/>
    </location>
</feature>
<dbReference type="RefSeq" id="WP_196079368.1">
    <property type="nucleotide sequence ID" value="NZ_JADPVI010000001.1"/>
</dbReference>
<keyword evidence="4" id="KW-0997">Cell inner membrane</keyword>
<keyword evidence="3" id="KW-1003">Cell membrane</keyword>
<evidence type="ECO:0000256" key="3">
    <source>
        <dbReference type="ARBA" id="ARBA00022475"/>
    </source>
</evidence>
<dbReference type="InterPro" id="IPR005804">
    <property type="entry name" value="FA_desaturase_dom"/>
</dbReference>
<keyword evidence="10" id="KW-0503">Monooxygenase</keyword>
<evidence type="ECO:0000256" key="9">
    <source>
        <dbReference type="ARBA" id="ARBA00023004"/>
    </source>
</evidence>
<dbReference type="CDD" id="cd03512">
    <property type="entry name" value="Alkane-hydroxylase"/>
    <property type="match status" value="1"/>
</dbReference>
<evidence type="ECO:0000256" key="4">
    <source>
        <dbReference type="ARBA" id="ARBA00022519"/>
    </source>
</evidence>
<dbReference type="Proteomes" id="UP000660070">
    <property type="component" value="Unassembled WGS sequence"/>
</dbReference>
<dbReference type="PANTHER" id="PTHR38674">
    <property type="entry name" value="ALKANE 1-MONOOXYGENASE 1"/>
    <property type="match status" value="1"/>
</dbReference>
<evidence type="ECO:0000313" key="15">
    <source>
        <dbReference type="Proteomes" id="UP000660070"/>
    </source>
</evidence>